<accession>A0A327Y2R9</accession>
<dbReference type="AlphaFoldDB" id="A0A327Y2R9"/>
<dbReference type="Pfam" id="PF04290">
    <property type="entry name" value="DctQ"/>
    <property type="match status" value="1"/>
</dbReference>
<evidence type="ECO:0000256" key="4">
    <source>
        <dbReference type="ARBA" id="ARBA00022692"/>
    </source>
</evidence>
<name>A0A327Y2R9_9RHOB</name>
<comment type="function">
    <text evidence="7">Part of the tripartite ATP-independent periplasmic (TRAP) transport system.</text>
</comment>
<comment type="subunit">
    <text evidence="7">The complex comprises the extracytoplasmic solute receptor protein and the two transmembrane proteins.</text>
</comment>
<keyword evidence="2 7" id="KW-0813">Transport</keyword>
<evidence type="ECO:0000256" key="2">
    <source>
        <dbReference type="ARBA" id="ARBA00022448"/>
    </source>
</evidence>
<dbReference type="GO" id="GO:0005886">
    <property type="term" value="C:plasma membrane"/>
    <property type="evidence" value="ECO:0007669"/>
    <property type="project" value="UniProtKB-SubCell"/>
</dbReference>
<keyword evidence="5 7" id="KW-1133">Transmembrane helix</keyword>
<keyword evidence="3" id="KW-1003">Cell membrane</keyword>
<evidence type="ECO:0000313" key="10">
    <source>
        <dbReference type="Proteomes" id="UP000249165"/>
    </source>
</evidence>
<evidence type="ECO:0000256" key="1">
    <source>
        <dbReference type="ARBA" id="ARBA00004651"/>
    </source>
</evidence>
<protein>
    <recommendedName>
        <fullName evidence="7">TRAP transporter small permease protein</fullName>
    </recommendedName>
</protein>
<evidence type="ECO:0000256" key="7">
    <source>
        <dbReference type="RuleBase" id="RU369079"/>
    </source>
</evidence>
<evidence type="ECO:0000256" key="6">
    <source>
        <dbReference type="ARBA" id="ARBA00023136"/>
    </source>
</evidence>
<organism evidence="9 10">
    <name type="scientific">Salipiger aestuarii</name>
    <dbReference type="NCBI Taxonomy" id="568098"/>
    <lineage>
        <taxon>Bacteria</taxon>
        <taxon>Pseudomonadati</taxon>
        <taxon>Pseudomonadota</taxon>
        <taxon>Alphaproteobacteria</taxon>
        <taxon>Rhodobacterales</taxon>
        <taxon>Roseobacteraceae</taxon>
        <taxon>Salipiger</taxon>
    </lineage>
</organism>
<comment type="subcellular location">
    <subcellularLocation>
        <location evidence="7">Cell inner membrane</location>
        <topology evidence="7">Multi-pass membrane protein</topology>
    </subcellularLocation>
    <subcellularLocation>
        <location evidence="1">Cell membrane</location>
        <topology evidence="1">Multi-pass membrane protein</topology>
    </subcellularLocation>
</comment>
<evidence type="ECO:0000313" key="9">
    <source>
        <dbReference type="EMBL" id="RAK15498.1"/>
    </source>
</evidence>
<comment type="caution">
    <text evidence="9">The sequence shown here is derived from an EMBL/GenBank/DDBJ whole genome shotgun (WGS) entry which is preliminary data.</text>
</comment>
<dbReference type="Proteomes" id="UP000249165">
    <property type="component" value="Unassembled WGS sequence"/>
</dbReference>
<feature type="transmembrane region" description="Helical" evidence="7">
    <location>
        <begin position="61"/>
        <end position="84"/>
    </location>
</feature>
<keyword evidence="4 7" id="KW-0812">Transmembrane</keyword>
<dbReference type="EMBL" id="QLMG01000022">
    <property type="protein sequence ID" value="RAK15498.1"/>
    <property type="molecule type" value="Genomic_DNA"/>
</dbReference>
<feature type="transmembrane region" description="Helical" evidence="7">
    <location>
        <begin position="137"/>
        <end position="157"/>
    </location>
</feature>
<dbReference type="RefSeq" id="WP_083840662.1">
    <property type="nucleotide sequence ID" value="NZ_LIGK01000013.1"/>
</dbReference>
<feature type="domain" description="Tripartite ATP-independent periplasmic transporters DctQ component" evidence="8">
    <location>
        <begin position="32"/>
        <end position="160"/>
    </location>
</feature>
<reference evidence="9 10" key="1">
    <citation type="submission" date="2018-06" db="EMBL/GenBank/DDBJ databases">
        <title>Genomic Encyclopedia of Archaeal and Bacterial Type Strains, Phase II (KMG-II): from individual species to whole genera.</title>
        <authorList>
            <person name="Goeker M."/>
        </authorList>
    </citation>
    <scope>NUCLEOTIDE SEQUENCE [LARGE SCALE GENOMIC DNA]</scope>
    <source>
        <strain evidence="9 10">DSM 22011</strain>
    </source>
</reference>
<feature type="transmembrane region" description="Helical" evidence="7">
    <location>
        <begin position="96"/>
        <end position="117"/>
    </location>
</feature>
<evidence type="ECO:0000256" key="3">
    <source>
        <dbReference type="ARBA" id="ARBA00022475"/>
    </source>
</evidence>
<dbReference type="InterPro" id="IPR055348">
    <property type="entry name" value="DctQ"/>
</dbReference>
<dbReference type="GO" id="GO:0022857">
    <property type="term" value="F:transmembrane transporter activity"/>
    <property type="evidence" value="ECO:0007669"/>
    <property type="project" value="UniProtKB-UniRule"/>
</dbReference>
<keyword evidence="7" id="KW-0997">Cell inner membrane</keyword>
<keyword evidence="10" id="KW-1185">Reference proteome</keyword>
<comment type="similarity">
    <text evidence="7">Belongs to the TRAP transporter small permease family.</text>
</comment>
<proteinExistence type="inferred from homology"/>
<evidence type="ECO:0000256" key="5">
    <source>
        <dbReference type="ARBA" id="ARBA00022989"/>
    </source>
</evidence>
<feature type="transmembrane region" description="Helical" evidence="7">
    <location>
        <begin position="20"/>
        <end position="41"/>
    </location>
</feature>
<gene>
    <name evidence="9" type="ORF">ATI53_102233</name>
</gene>
<evidence type="ECO:0000259" key="8">
    <source>
        <dbReference type="Pfam" id="PF04290"/>
    </source>
</evidence>
<keyword evidence="6 7" id="KW-0472">Membrane</keyword>
<sequence length="167" mass="17886">MGDHHLRQGAKLADWLIKGLAVLGVAAFGAAALVTVVDILGRRIGYPIEGVVDLVQLSVVTGGWLTMPFAFYAAAHVTVDFLLAALPTSLTVPLKVLGALASFVLVGLMLWQGYLTFETRTMFGDKSQQLGIPVAWYWYPLLVGLAVSLLAILLGLVTSIKQELGHE</sequence>
<dbReference type="OrthoDB" id="7363060at2"/>